<sequence length="28" mass="3007">MDREHEKEDSLTAGILAIPGQIGLTKAI</sequence>
<dbReference type="AlphaFoldDB" id="A0A834XA28"/>
<dbReference type="EMBL" id="JAAIUW010000002">
    <property type="protein sequence ID" value="KAF7840875.1"/>
    <property type="molecule type" value="Genomic_DNA"/>
</dbReference>
<evidence type="ECO:0000313" key="2">
    <source>
        <dbReference type="Proteomes" id="UP000634136"/>
    </source>
</evidence>
<protein>
    <submittedName>
        <fullName evidence="1">Uncharacterized protein</fullName>
    </submittedName>
</protein>
<comment type="caution">
    <text evidence="1">The sequence shown here is derived from an EMBL/GenBank/DDBJ whole genome shotgun (WGS) entry which is preliminary data.</text>
</comment>
<organism evidence="1 2">
    <name type="scientific">Senna tora</name>
    <dbReference type="NCBI Taxonomy" id="362788"/>
    <lineage>
        <taxon>Eukaryota</taxon>
        <taxon>Viridiplantae</taxon>
        <taxon>Streptophyta</taxon>
        <taxon>Embryophyta</taxon>
        <taxon>Tracheophyta</taxon>
        <taxon>Spermatophyta</taxon>
        <taxon>Magnoliopsida</taxon>
        <taxon>eudicotyledons</taxon>
        <taxon>Gunneridae</taxon>
        <taxon>Pentapetalae</taxon>
        <taxon>rosids</taxon>
        <taxon>fabids</taxon>
        <taxon>Fabales</taxon>
        <taxon>Fabaceae</taxon>
        <taxon>Caesalpinioideae</taxon>
        <taxon>Cassia clade</taxon>
        <taxon>Senna</taxon>
    </lineage>
</organism>
<gene>
    <name evidence="1" type="ORF">G2W53_003173</name>
</gene>
<reference evidence="1" key="1">
    <citation type="submission" date="2020-09" db="EMBL/GenBank/DDBJ databases">
        <title>Genome-Enabled Discovery of Anthraquinone Biosynthesis in Senna tora.</title>
        <authorList>
            <person name="Kang S.-H."/>
            <person name="Pandey R.P."/>
            <person name="Lee C.-M."/>
            <person name="Sim J.-S."/>
            <person name="Jeong J.-T."/>
            <person name="Choi B.-S."/>
            <person name="Jung M."/>
            <person name="Ginzburg D."/>
            <person name="Zhao K."/>
            <person name="Won S.Y."/>
            <person name="Oh T.-J."/>
            <person name="Yu Y."/>
            <person name="Kim N.-H."/>
            <person name="Lee O.R."/>
            <person name="Lee T.-H."/>
            <person name="Bashyal P."/>
            <person name="Kim T.-S."/>
            <person name="Lee W.-H."/>
            <person name="Kawkins C."/>
            <person name="Kim C.-K."/>
            <person name="Kim J.S."/>
            <person name="Ahn B.O."/>
            <person name="Rhee S.Y."/>
            <person name="Sohng J.K."/>
        </authorList>
    </citation>
    <scope>NUCLEOTIDE SEQUENCE</scope>
    <source>
        <tissue evidence="1">Leaf</tissue>
    </source>
</reference>
<accession>A0A834XA28</accession>
<dbReference type="Proteomes" id="UP000634136">
    <property type="component" value="Unassembled WGS sequence"/>
</dbReference>
<evidence type="ECO:0000313" key="1">
    <source>
        <dbReference type="EMBL" id="KAF7840875.1"/>
    </source>
</evidence>
<proteinExistence type="predicted"/>
<name>A0A834XA28_9FABA</name>
<keyword evidence="2" id="KW-1185">Reference proteome</keyword>